<dbReference type="EC" id="3.1.3.15" evidence="6"/>
<evidence type="ECO:0000256" key="7">
    <source>
        <dbReference type="PIRSR" id="PIRSR600760-2"/>
    </source>
</evidence>
<evidence type="ECO:0000256" key="4">
    <source>
        <dbReference type="ARBA" id="ARBA00022801"/>
    </source>
</evidence>
<reference evidence="8" key="1">
    <citation type="submission" date="2022-09" db="EMBL/GenBank/DDBJ databases">
        <title>Winslowiella arboricola sp. nov., isolated from bleeding cankers on broadleaf hosts.</title>
        <authorList>
            <person name="Brady C."/>
            <person name="Kaur S."/>
            <person name="Crampton B."/>
            <person name="Maddock D."/>
            <person name="Arnold D."/>
            <person name="Denman S."/>
        </authorList>
    </citation>
    <scope>NUCLEOTIDE SEQUENCE</scope>
    <source>
        <strain evidence="8">BAC 15a-03b</strain>
    </source>
</reference>
<dbReference type="GO" id="GO:0004401">
    <property type="term" value="F:histidinol-phosphatase activity"/>
    <property type="evidence" value="ECO:0007669"/>
    <property type="project" value="UniProtKB-UniRule"/>
</dbReference>
<dbReference type="AlphaFoldDB" id="A0A9J6PUS9"/>
<accession>A0A9J6PUS9</accession>
<dbReference type="Gene3D" id="3.30.540.10">
    <property type="entry name" value="Fructose-1,6-Bisphosphatase, subunit A, domain 1"/>
    <property type="match status" value="1"/>
</dbReference>
<dbReference type="NCBIfam" id="TIGR02067">
    <property type="entry name" value="his_9_HisN"/>
    <property type="match status" value="1"/>
</dbReference>
<dbReference type="GO" id="GO:0000105">
    <property type="term" value="P:L-histidine biosynthetic process"/>
    <property type="evidence" value="ECO:0007669"/>
    <property type="project" value="UniProtKB-UniRule"/>
</dbReference>
<feature type="binding site" evidence="7">
    <location>
        <position position="87"/>
    </location>
    <ligand>
        <name>Mg(2+)</name>
        <dbReference type="ChEBI" id="CHEBI:18420"/>
        <label>1</label>
        <note>catalytic</note>
    </ligand>
</feature>
<dbReference type="EMBL" id="JAODIM010000041">
    <property type="protein sequence ID" value="MCU5778540.1"/>
    <property type="molecule type" value="Genomic_DNA"/>
</dbReference>
<dbReference type="PANTHER" id="PTHR43200">
    <property type="entry name" value="PHOSPHATASE"/>
    <property type="match status" value="1"/>
</dbReference>
<dbReference type="InterPro" id="IPR011809">
    <property type="entry name" value="His_9_proposed"/>
</dbReference>
<dbReference type="PANTHER" id="PTHR43200:SF6">
    <property type="entry name" value="3'(2'),5'-BISPHOSPHATE NUCLEOTIDASE"/>
    <property type="match status" value="1"/>
</dbReference>
<evidence type="ECO:0000256" key="3">
    <source>
        <dbReference type="ARBA" id="ARBA00022723"/>
    </source>
</evidence>
<evidence type="ECO:0000313" key="8">
    <source>
        <dbReference type="EMBL" id="MCU5778540.1"/>
    </source>
</evidence>
<evidence type="ECO:0000256" key="6">
    <source>
        <dbReference type="NCBIfam" id="TIGR02067"/>
    </source>
</evidence>
<evidence type="ECO:0000256" key="1">
    <source>
        <dbReference type="ARBA" id="ARBA00001946"/>
    </source>
</evidence>
<dbReference type="Proteomes" id="UP001064262">
    <property type="component" value="Unassembled WGS sequence"/>
</dbReference>
<dbReference type="Pfam" id="PF00459">
    <property type="entry name" value="Inositol_P"/>
    <property type="match status" value="1"/>
</dbReference>
<comment type="cofactor">
    <cofactor evidence="1 7">
        <name>Mg(2+)</name>
        <dbReference type="ChEBI" id="CHEBI:18420"/>
    </cofactor>
</comment>
<dbReference type="CDD" id="cd01641">
    <property type="entry name" value="Bacterial_IMPase_like_1"/>
    <property type="match status" value="1"/>
</dbReference>
<dbReference type="InterPro" id="IPR000760">
    <property type="entry name" value="Inositol_monophosphatase-like"/>
</dbReference>
<dbReference type="Gene3D" id="3.40.190.80">
    <property type="match status" value="1"/>
</dbReference>
<keyword evidence="4 8" id="KW-0378">Hydrolase</keyword>
<comment type="similarity">
    <text evidence="2">Belongs to the inositol monophosphatase superfamily.</text>
</comment>
<feature type="binding site" evidence="7">
    <location>
        <position position="72"/>
    </location>
    <ligand>
        <name>Mg(2+)</name>
        <dbReference type="ChEBI" id="CHEBI:18420"/>
        <label>1</label>
        <note>catalytic</note>
    </ligand>
</feature>
<keyword evidence="5 7" id="KW-0460">Magnesium</keyword>
<evidence type="ECO:0000256" key="2">
    <source>
        <dbReference type="ARBA" id="ARBA00009759"/>
    </source>
</evidence>
<keyword evidence="9" id="KW-1185">Reference proteome</keyword>
<organism evidence="8 9">
    <name type="scientific">Winslowiella arboricola</name>
    <dbReference type="NCBI Taxonomy" id="2978220"/>
    <lineage>
        <taxon>Bacteria</taxon>
        <taxon>Pseudomonadati</taxon>
        <taxon>Pseudomonadota</taxon>
        <taxon>Gammaproteobacteria</taxon>
        <taxon>Enterobacterales</taxon>
        <taxon>Erwiniaceae</taxon>
        <taxon>Winslowiella</taxon>
    </lineage>
</organism>
<protein>
    <recommendedName>
        <fullName evidence="6">Histidinol-phosphatase</fullName>
        <ecNumber evidence="6">3.1.3.15</ecNumber>
    </recommendedName>
</protein>
<dbReference type="SUPFAM" id="SSF56655">
    <property type="entry name" value="Carbohydrate phosphatase"/>
    <property type="match status" value="1"/>
</dbReference>
<feature type="binding site" evidence="7">
    <location>
        <position position="90"/>
    </location>
    <ligand>
        <name>Mg(2+)</name>
        <dbReference type="ChEBI" id="CHEBI:18420"/>
        <label>2</label>
    </ligand>
</feature>
<dbReference type="InterPro" id="IPR051090">
    <property type="entry name" value="Inositol_monoP_superfamily"/>
</dbReference>
<sequence>MSQLPELSFLHQLADAASQETLPRYRHQLQHIASKPKAGFRFDPVTEADREAEKVMRQLINQYYPQHAIMGEEFGISGEGPLMWVLDPIDGTRPYLCGLPVWGTLTGLMENGRAIMGMMSQPFTGERFWADGQQAWSSSAQGKQRLQTRKGISLDQAILHTTAPKPAGMHSEINFAKLSEQVLMTRYGGECYATAMLAAGQIDICVEFSLQPYDIVALIPIIEQAGGVVTTLDGQRAEKGGAVVASGCPALHQQVLTILNG</sequence>
<name>A0A9J6PUS9_9GAMM</name>
<dbReference type="GO" id="GO:0046872">
    <property type="term" value="F:metal ion binding"/>
    <property type="evidence" value="ECO:0007669"/>
    <property type="project" value="UniProtKB-KW"/>
</dbReference>
<feature type="binding site" evidence="7">
    <location>
        <position position="214"/>
    </location>
    <ligand>
        <name>Mg(2+)</name>
        <dbReference type="ChEBI" id="CHEBI:18420"/>
        <label>1</label>
        <note>catalytic</note>
    </ligand>
</feature>
<proteinExistence type="inferred from homology"/>
<comment type="caution">
    <text evidence="8">The sequence shown here is derived from an EMBL/GenBank/DDBJ whole genome shotgun (WGS) entry which is preliminary data.</text>
</comment>
<gene>
    <name evidence="8" type="primary">hisN</name>
    <name evidence="8" type="ORF">N5923_13680</name>
</gene>
<keyword evidence="3 7" id="KW-0479">Metal-binding</keyword>
<dbReference type="RefSeq" id="WP_267141532.1">
    <property type="nucleotide sequence ID" value="NZ_JAODIL010000059.1"/>
</dbReference>
<evidence type="ECO:0000313" key="9">
    <source>
        <dbReference type="Proteomes" id="UP001064262"/>
    </source>
</evidence>
<evidence type="ECO:0000256" key="5">
    <source>
        <dbReference type="ARBA" id="ARBA00022842"/>
    </source>
</evidence>
<feature type="binding site" evidence="7">
    <location>
        <position position="89"/>
    </location>
    <ligand>
        <name>Mg(2+)</name>
        <dbReference type="ChEBI" id="CHEBI:18420"/>
        <label>1</label>
        <note>catalytic</note>
    </ligand>
</feature>
<dbReference type="PRINTS" id="PR00377">
    <property type="entry name" value="IMPHPHTASES"/>
</dbReference>